<dbReference type="Gene3D" id="3.40.50.1780">
    <property type="match status" value="1"/>
</dbReference>
<evidence type="ECO:0000259" key="4">
    <source>
        <dbReference type="Pfam" id="PF02906"/>
    </source>
</evidence>
<proteinExistence type="inferred from homology"/>
<evidence type="ECO:0000313" key="6">
    <source>
        <dbReference type="Proteomes" id="UP000011958"/>
    </source>
</evidence>
<keyword evidence="6" id="KW-1185">Reference proteome</keyword>
<dbReference type="Pfam" id="PF02906">
    <property type="entry name" value="Fe_hyd_lg_C"/>
    <property type="match status" value="1"/>
</dbReference>
<dbReference type="SUPFAM" id="SSF53920">
    <property type="entry name" value="Fe-only hydrogenase"/>
    <property type="match status" value="1"/>
</dbReference>
<dbReference type="GO" id="GO:0051539">
    <property type="term" value="F:4 iron, 4 sulfur cluster binding"/>
    <property type="evidence" value="ECO:0007669"/>
    <property type="project" value="UniProtKB-KW"/>
</dbReference>
<name>M7PFF3_PNEMU</name>
<organism evidence="5 6">
    <name type="scientific">Pneumocystis murina (strain B123)</name>
    <name type="common">Mouse pneumocystis pneumonia agent</name>
    <name type="synonym">Pneumocystis carinii f. sp. muris</name>
    <dbReference type="NCBI Taxonomy" id="1069680"/>
    <lineage>
        <taxon>Eukaryota</taxon>
        <taxon>Fungi</taxon>
        <taxon>Dikarya</taxon>
        <taxon>Ascomycota</taxon>
        <taxon>Taphrinomycotina</taxon>
        <taxon>Pneumocystomycetes</taxon>
        <taxon>Pneumocystaceae</taxon>
        <taxon>Pneumocystis</taxon>
    </lineage>
</organism>
<evidence type="ECO:0000256" key="2">
    <source>
        <dbReference type="ARBA" id="ARBA00022485"/>
    </source>
</evidence>
<dbReference type="PANTHER" id="PTHR11615">
    <property type="entry name" value="NITRATE, FORMATE, IRON DEHYDROGENASE"/>
    <property type="match status" value="1"/>
</dbReference>
<reference evidence="6" key="1">
    <citation type="journal article" date="2016" name="Nat. Commun.">
        <title>Genome analysis of three Pneumocystis species reveals adaptation mechanisms to life exclusively in mammalian hosts.</title>
        <authorList>
            <person name="Ma L."/>
            <person name="Chen Z."/>
            <person name="Huang D.W."/>
            <person name="Kutty G."/>
            <person name="Ishihara M."/>
            <person name="Wang H."/>
            <person name="Abouelleil A."/>
            <person name="Bishop L."/>
            <person name="Davey E."/>
            <person name="Deng R."/>
            <person name="Deng X."/>
            <person name="Fan L."/>
            <person name="Fantoni G."/>
            <person name="Fitzgerald M."/>
            <person name="Gogineni E."/>
            <person name="Goldberg J.M."/>
            <person name="Handley G."/>
            <person name="Hu X."/>
            <person name="Huber C."/>
            <person name="Jiao X."/>
            <person name="Jones K."/>
            <person name="Levin J.Z."/>
            <person name="Liu Y."/>
            <person name="Macdonald P."/>
            <person name="Melnikov A."/>
            <person name="Raley C."/>
            <person name="Sassi M."/>
            <person name="Sherman B.T."/>
            <person name="Song X."/>
            <person name="Sykes S."/>
            <person name="Tran B."/>
            <person name="Walsh L."/>
            <person name="Xia Y."/>
            <person name="Yang J."/>
            <person name="Young S."/>
            <person name="Zeng Q."/>
            <person name="Zheng X."/>
            <person name="Stephens R."/>
            <person name="Nusbaum C."/>
            <person name="Birren B.W."/>
            <person name="Azadi P."/>
            <person name="Lempicki R.A."/>
            <person name="Cuomo C.A."/>
            <person name="Kovacs J.A."/>
        </authorList>
    </citation>
    <scope>NUCLEOTIDE SEQUENCE [LARGE SCALE GENOMIC DNA]</scope>
    <source>
        <strain evidence="6">B123</strain>
    </source>
</reference>
<dbReference type="OMA" id="VMPCTCK"/>
<comment type="similarity">
    <text evidence="1">Belongs to the NARF family.</text>
</comment>
<dbReference type="Gene3D" id="3.40.950.10">
    <property type="entry name" value="Fe-only Hydrogenase (Larger Subunit), Chain L, domain 3"/>
    <property type="match status" value="1"/>
</dbReference>
<keyword evidence="2" id="KW-0004">4Fe-4S</keyword>
<dbReference type="InterPro" id="IPR009016">
    <property type="entry name" value="Fe_hydrogenase"/>
</dbReference>
<dbReference type="AlphaFoldDB" id="M7PFF3"/>
<protein>
    <recommendedName>
        <fullName evidence="4">Iron hydrogenase large subunit C-terminal domain-containing protein</fullName>
    </recommendedName>
</protein>
<comment type="caution">
    <text evidence="5">The sequence shown here is derived from an EMBL/GenBank/DDBJ whole genome shotgun (WGS) entry which is preliminary data.</text>
</comment>
<dbReference type="HOGENOM" id="CLU_018240_0_0_1"/>
<keyword evidence="2" id="KW-0408">Iron</keyword>
<dbReference type="VEuPathDB" id="FungiDB:PNEG_02528"/>
<feature type="domain" description="Iron hydrogenase large subunit C-terminal" evidence="4">
    <location>
        <begin position="104"/>
        <end position="407"/>
    </location>
</feature>
<keyword evidence="3" id="KW-0411">Iron-sulfur</keyword>
<dbReference type="STRING" id="1069680.M7PFF3"/>
<dbReference type="EMBL" id="AFWA02000011">
    <property type="protein sequence ID" value="EMR09189.1"/>
    <property type="molecule type" value="Genomic_DNA"/>
</dbReference>
<accession>M7PFF3</accession>
<dbReference type="InterPro" id="IPR050340">
    <property type="entry name" value="Cytosolic_Fe-S_CAF"/>
</dbReference>
<dbReference type="Proteomes" id="UP000011958">
    <property type="component" value="Unassembled WGS sequence"/>
</dbReference>
<dbReference type="OrthoDB" id="10253113at2759"/>
<gene>
    <name evidence="5" type="ORF">PNEG_02528</name>
</gene>
<dbReference type="eggNOG" id="KOG2439">
    <property type="taxonomic scope" value="Eukaryota"/>
</dbReference>
<evidence type="ECO:0000256" key="1">
    <source>
        <dbReference type="ARBA" id="ARBA00006596"/>
    </source>
</evidence>
<dbReference type="GeneID" id="19896220"/>
<dbReference type="RefSeq" id="XP_007874538.1">
    <property type="nucleotide sequence ID" value="XM_007876347.1"/>
</dbReference>
<evidence type="ECO:0000313" key="5">
    <source>
        <dbReference type="EMBL" id="EMR09189.1"/>
    </source>
</evidence>
<sequence length="482" mass="54838">MSKILSAEYLNDFISPSQTCIKPIDIIGNTSKNNHIKIDKEGYYELDNDGIKKKLEPVSITLSDCLSCSGCITSAESVFIKTQSSQKINEVIKENIGLVENEQKILIASISSQSRASIAAAFNLSIKSTHARLTYFFTKILPFSHFIDTNFGRELALNELSNEFIRRYKAREKGCKNQLPLLTSACPGWICYAEKTHREILPYISHVKSPQQIMGSIVKSKVEKSSGKHRQYIYYVSIMPCFDKKLEASRDEFSENGIRDVDCVITTTEVIEMLKERSLDLRQIPEASHDLLFSDYINSDIIEHPGSSSGGYLAHILSFSSQELFNTDNTNTNIEHNITMNIIRNNDMKEYIIKGPNGIVLRMATCYGFRNIQNLIRKLKTKNRISQEAGYDFVEIMACPSGCINGGGQLKPEIIGLSKTFTHKEWVDYVNELYDSSIKKPVNSFHISQYIKNWGSEFTSKSLYTTYRSIQQNFTKKINQEW</sequence>
<evidence type="ECO:0000256" key="3">
    <source>
        <dbReference type="ARBA" id="ARBA00023014"/>
    </source>
</evidence>
<dbReference type="InterPro" id="IPR004108">
    <property type="entry name" value="Fe_hydrogenase_lsu_C"/>
</dbReference>
<keyword evidence="2" id="KW-0479">Metal-binding</keyword>